<protein>
    <submittedName>
        <fullName evidence="2">Uncharacterized protein</fullName>
    </submittedName>
</protein>
<accession>A0A8T2NT08</accession>
<feature type="compositionally biased region" description="Polar residues" evidence="1">
    <location>
        <begin position="112"/>
        <end position="122"/>
    </location>
</feature>
<dbReference type="EMBL" id="JAFBMS010000040">
    <property type="protein sequence ID" value="KAG9340752.1"/>
    <property type="molecule type" value="Genomic_DNA"/>
</dbReference>
<reference evidence="2" key="1">
    <citation type="thesis" date="2021" institute="BYU ScholarsArchive" country="Provo, UT, USA">
        <title>Applications of and Algorithms for Genome Assembly and Genomic Analyses with an Emphasis on Marine Teleosts.</title>
        <authorList>
            <person name="Pickett B.D."/>
        </authorList>
    </citation>
    <scope>NUCLEOTIDE SEQUENCE</scope>
    <source>
        <strain evidence="2">HI-2016</strain>
    </source>
</reference>
<sequence>PYHFFLVPLSLPITVSLCSSLFPSFSFSLSLSLSPPPLLFLSLLCLQSQTSWLWTASFLPLREACRTLCLPWILDLSAGTDPRQQQFEGLGPTCTQTSRACVPVRGLGSEGSPDQPQLSVNQPEGVGRGKRSVEFMPIQILLLGPPVSSAECSWTNPFSLSAVQAPIPMVRQV</sequence>
<feature type="region of interest" description="Disordered" evidence="1">
    <location>
        <begin position="106"/>
        <end position="126"/>
    </location>
</feature>
<proteinExistence type="predicted"/>
<evidence type="ECO:0000313" key="2">
    <source>
        <dbReference type="EMBL" id="KAG9340752.1"/>
    </source>
</evidence>
<comment type="caution">
    <text evidence="2">The sequence shown here is derived from an EMBL/GenBank/DDBJ whole genome shotgun (WGS) entry which is preliminary data.</text>
</comment>
<name>A0A8T2NT08_9TELE</name>
<evidence type="ECO:0000256" key="1">
    <source>
        <dbReference type="SAM" id="MobiDB-lite"/>
    </source>
</evidence>
<gene>
    <name evidence="2" type="ORF">JZ751_020344</name>
</gene>
<dbReference type="AlphaFoldDB" id="A0A8T2NT08"/>
<organism evidence="2 3">
    <name type="scientific">Albula glossodonta</name>
    <name type="common">roundjaw bonefish</name>
    <dbReference type="NCBI Taxonomy" id="121402"/>
    <lineage>
        <taxon>Eukaryota</taxon>
        <taxon>Metazoa</taxon>
        <taxon>Chordata</taxon>
        <taxon>Craniata</taxon>
        <taxon>Vertebrata</taxon>
        <taxon>Euteleostomi</taxon>
        <taxon>Actinopterygii</taxon>
        <taxon>Neopterygii</taxon>
        <taxon>Teleostei</taxon>
        <taxon>Albuliformes</taxon>
        <taxon>Albulidae</taxon>
        <taxon>Albula</taxon>
    </lineage>
</organism>
<evidence type="ECO:0000313" key="3">
    <source>
        <dbReference type="Proteomes" id="UP000824540"/>
    </source>
</evidence>
<dbReference type="Proteomes" id="UP000824540">
    <property type="component" value="Unassembled WGS sequence"/>
</dbReference>
<keyword evidence="3" id="KW-1185">Reference proteome</keyword>
<feature type="non-terminal residue" evidence="2">
    <location>
        <position position="1"/>
    </location>
</feature>